<organism evidence="1 2">
    <name type="scientific">Maudiozyma exigua</name>
    <name type="common">Yeast</name>
    <name type="synonym">Kazachstania exigua</name>
    <dbReference type="NCBI Taxonomy" id="34358"/>
    <lineage>
        <taxon>Eukaryota</taxon>
        <taxon>Fungi</taxon>
        <taxon>Dikarya</taxon>
        <taxon>Ascomycota</taxon>
        <taxon>Saccharomycotina</taxon>
        <taxon>Saccharomycetes</taxon>
        <taxon>Saccharomycetales</taxon>
        <taxon>Saccharomycetaceae</taxon>
        <taxon>Maudiozyma</taxon>
    </lineage>
</organism>
<proteinExistence type="predicted"/>
<evidence type="ECO:0000313" key="1">
    <source>
        <dbReference type="EMBL" id="KAG0670298.1"/>
    </source>
</evidence>
<name>A0A9P6WFD6_MAUEX</name>
<comment type="caution">
    <text evidence="1">The sequence shown here is derived from an EMBL/GenBank/DDBJ whole genome shotgun (WGS) entry which is preliminary data.</text>
</comment>
<protein>
    <submittedName>
        <fullName evidence="1">Uncharacterized protein</fullName>
    </submittedName>
</protein>
<dbReference type="EMBL" id="PUHR01000025">
    <property type="protein sequence ID" value="KAG0670298.1"/>
    <property type="molecule type" value="Genomic_DNA"/>
</dbReference>
<gene>
    <name evidence="1" type="ORF">C6P45_002608</name>
</gene>
<keyword evidence="2" id="KW-1185">Reference proteome</keyword>
<sequence>MNEMANDNFQYISQLMATLTTEFRSNRQETDKIELLLKRVAKQSSISYEKLGEEVSQDTLEKYNKLSEPNEIDTLINENYDLLYQIEQQRYIHNKISSLVQSIAEHFVSIKNFVKEQKFMRDQDLDNFIYENFESQAVIMDAHLGNLKMKKNNSGENLPKVILKLQQMFKEVDWNLLAMDEQRYPSIVNQIQKLDEEFKIKLLEEKSLSLAKSLIK</sequence>
<reference evidence="1 2" key="1">
    <citation type="submission" date="2020-11" db="EMBL/GenBank/DDBJ databases">
        <title>Kefir isolates.</title>
        <authorList>
            <person name="Marcisauskas S."/>
            <person name="Kim Y."/>
            <person name="Blasche S."/>
        </authorList>
    </citation>
    <scope>NUCLEOTIDE SEQUENCE [LARGE SCALE GENOMIC DNA]</scope>
    <source>
        <strain evidence="1 2">OG2</strain>
    </source>
</reference>
<dbReference type="AlphaFoldDB" id="A0A9P6WFD6"/>
<evidence type="ECO:0000313" key="2">
    <source>
        <dbReference type="Proteomes" id="UP000750334"/>
    </source>
</evidence>
<dbReference type="OrthoDB" id="4031914at2759"/>
<accession>A0A9P6WFD6</accession>
<dbReference type="Proteomes" id="UP000750334">
    <property type="component" value="Unassembled WGS sequence"/>
</dbReference>